<evidence type="ECO:0000256" key="2">
    <source>
        <dbReference type="ARBA" id="ARBA00005695"/>
    </source>
</evidence>
<evidence type="ECO:0000313" key="6">
    <source>
        <dbReference type="EMBL" id="MEQ1406003.1"/>
    </source>
</evidence>
<comment type="similarity">
    <text evidence="2">Belongs to the bacterial solute-binding protein 5 family.</text>
</comment>
<comment type="caution">
    <text evidence="6">The sequence shown here is derived from an EMBL/GenBank/DDBJ whole genome shotgun (WGS) entry which is preliminary data.</text>
</comment>
<keyword evidence="3" id="KW-0813">Transport</keyword>
<proteinExistence type="inferred from homology"/>
<dbReference type="Gene3D" id="3.10.105.10">
    <property type="entry name" value="Dipeptide-binding Protein, Domain 3"/>
    <property type="match status" value="2"/>
</dbReference>
<organism evidence="6 7">
    <name type="scientific">Neorhizobium phenanthreniclasticum</name>
    <dbReference type="NCBI Taxonomy" id="3157917"/>
    <lineage>
        <taxon>Bacteria</taxon>
        <taxon>Pseudomonadati</taxon>
        <taxon>Pseudomonadota</taxon>
        <taxon>Alphaproteobacteria</taxon>
        <taxon>Hyphomicrobiales</taxon>
        <taxon>Rhizobiaceae</taxon>
        <taxon>Rhizobium/Agrobacterium group</taxon>
        <taxon>Neorhizobium</taxon>
    </lineage>
</organism>
<accession>A0ABV0M2A9</accession>
<sequence>MLSRRTFMWLAGTFLATRPALGQVPGGDLPRDQLLILENPEGTIKNAGWFNIWAINAGGQTTGLHQNAMDTFWYIDPDHGINGVWDNSLATEKPIYNKNFTEMTVKLRSGIFWSDGVEFTADDVVFTIETHMKTSGLRWSAPVQVNVAAIEKKSPTEVLFKLKKPNSRFHALFTVRWNAMWMMPKHVFEKVGDVLKFDFNPPVSLGAYTLHNFDRGGKWFIWKKRDDWQRTTVARYGEPGPGYLAYIDPGPPEKRVIEQLNHRLDVIHDLSPEGMFTLAKDSPSSVSWFKGFPYAHPDPTLPSVIFNHRLEKFQNKDVRWALALLIDIKAVSMASYRGAATISAIGVPPTGLYPKYYFEPMEQWLTGFELDTGKRKIKPYDPTVGKQIADMLRPSLKDQIPSDPADIATAFGRGWWKPDPEAATELLQRAGFTKQGERWFQPNGEPFTVKVMVEGDLRPVMTRAGSIIAQQWRRFGIDANIDVAQGTMLDRRGVGDFDTFIGWSVETWGGHPDLSFFLDSWHSQFVVDVGKVQPPRNWQRWAEPRLDKIIEEIRTIDFDDPRGVELGLEYLKLAAAEMPIIPLMAYNVFATMDTTYWTGFPSLATKPYTNPVSNWGNTKYMMVNLKPTKPAK</sequence>
<evidence type="ECO:0000256" key="4">
    <source>
        <dbReference type="ARBA" id="ARBA00022729"/>
    </source>
</evidence>
<evidence type="ECO:0000259" key="5">
    <source>
        <dbReference type="Pfam" id="PF00496"/>
    </source>
</evidence>
<gene>
    <name evidence="6" type="ORF">ABK249_13750</name>
</gene>
<dbReference type="Pfam" id="PF00496">
    <property type="entry name" value="SBP_bac_5"/>
    <property type="match status" value="1"/>
</dbReference>
<reference evidence="6 7" key="1">
    <citation type="submission" date="2024-05" db="EMBL/GenBank/DDBJ databases">
        <title>Neorhizobium sp. Rsf11, a plant growth promoting and heavy metal resistant PAH-degrader.</title>
        <authorList>
            <person name="Golubev S.N."/>
            <person name="Muratova A.Y."/>
            <person name="Markelova M.I."/>
        </authorList>
    </citation>
    <scope>NUCLEOTIDE SEQUENCE [LARGE SCALE GENOMIC DNA]</scope>
    <source>
        <strain evidence="6 7">Rsf11</strain>
    </source>
</reference>
<dbReference type="EMBL" id="JBEAAL010000008">
    <property type="protein sequence ID" value="MEQ1406003.1"/>
    <property type="molecule type" value="Genomic_DNA"/>
</dbReference>
<evidence type="ECO:0000313" key="7">
    <source>
        <dbReference type="Proteomes" id="UP001496627"/>
    </source>
</evidence>
<protein>
    <submittedName>
        <fullName evidence="6">ABC transporter substrate-binding protein</fullName>
    </submittedName>
</protein>
<dbReference type="InterPro" id="IPR039424">
    <property type="entry name" value="SBP_5"/>
</dbReference>
<keyword evidence="7" id="KW-1185">Reference proteome</keyword>
<dbReference type="CDD" id="cd08509">
    <property type="entry name" value="PBP2_TmCBP_oligosaccharides_like"/>
    <property type="match status" value="1"/>
</dbReference>
<dbReference type="InterPro" id="IPR000914">
    <property type="entry name" value="SBP_5_dom"/>
</dbReference>
<dbReference type="Gene3D" id="3.40.190.10">
    <property type="entry name" value="Periplasmic binding protein-like II"/>
    <property type="match status" value="2"/>
</dbReference>
<dbReference type="Proteomes" id="UP001496627">
    <property type="component" value="Unassembled WGS sequence"/>
</dbReference>
<feature type="domain" description="Solute-binding protein family 5" evidence="5">
    <location>
        <begin position="89"/>
        <end position="521"/>
    </location>
</feature>
<dbReference type="Gene3D" id="3.90.76.10">
    <property type="entry name" value="Dipeptide-binding Protein, Domain 1"/>
    <property type="match status" value="1"/>
</dbReference>
<dbReference type="PANTHER" id="PTHR30290">
    <property type="entry name" value="PERIPLASMIC BINDING COMPONENT OF ABC TRANSPORTER"/>
    <property type="match status" value="1"/>
</dbReference>
<evidence type="ECO:0000256" key="3">
    <source>
        <dbReference type="ARBA" id="ARBA00022448"/>
    </source>
</evidence>
<keyword evidence="4" id="KW-0732">Signal</keyword>
<dbReference type="PANTHER" id="PTHR30290:SF9">
    <property type="entry name" value="OLIGOPEPTIDE-BINDING PROTEIN APPA"/>
    <property type="match status" value="1"/>
</dbReference>
<name>A0ABV0M2A9_9HYPH</name>
<dbReference type="RefSeq" id="WP_227704170.1">
    <property type="nucleotide sequence ID" value="NZ_JBEAAL010000008.1"/>
</dbReference>
<dbReference type="SUPFAM" id="SSF53850">
    <property type="entry name" value="Periplasmic binding protein-like II"/>
    <property type="match status" value="1"/>
</dbReference>
<evidence type="ECO:0000256" key="1">
    <source>
        <dbReference type="ARBA" id="ARBA00004418"/>
    </source>
</evidence>
<comment type="subcellular location">
    <subcellularLocation>
        <location evidence="1">Periplasm</location>
    </subcellularLocation>
</comment>